<evidence type="ECO:0000259" key="2">
    <source>
        <dbReference type="SMART" id="SM00343"/>
    </source>
</evidence>
<dbReference type="SUPFAM" id="SSF57756">
    <property type="entry name" value="Retrovirus zinc finger-like domains"/>
    <property type="match status" value="1"/>
</dbReference>
<dbReference type="Gene3D" id="4.10.60.10">
    <property type="entry name" value="Zinc finger, CCHC-type"/>
    <property type="match status" value="1"/>
</dbReference>
<dbReference type="GO" id="GO:0008270">
    <property type="term" value="F:zinc ion binding"/>
    <property type="evidence" value="ECO:0007669"/>
    <property type="project" value="InterPro"/>
</dbReference>
<dbReference type="Proteomes" id="UP001231189">
    <property type="component" value="Unassembled WGS sequence"/>
</dbReference>
<feature type="compositionally biased region" description="Low complexity" evidence="1">
    <location>
        <begin position="161"/>
        <end position="171"/>
    </location>
</feature>
<dbReference type="SMART" id="SM00343">
    <property type="entry name" value="ZnF_C2HC"/>
    <property type="match status" value="2"/>
</dbReference>
<dbReference type="AlphaFoldDB" id="A0AAD8T1A7"/>
<gene>
    <name evidence="3" type="ORF">QYE76_056271</name>
</gene>
<dbReference type="InterPro" id="IPR036875">
    <property type="entry name" value="Znf_CCHC_sf"/>
</dbReference>
<accession>A0AAD8T1A7</accession>
<feature type="domain" description="CCHC-type" evidence="2">
    <location>
        <begin position="88"/>
        <end position="103"/>
    </location>
</feature>
<feature type="domain" description="CCHC-type" evidence="2">
    <location>
        <begin position="107"/>
        <end position="123"/>
    </location>
</feature>
<proteinExistence type="predicted"/>
<organism evidence="3 4">
    <name type="scientific">Lolium multiflorum</name>
    <name type="common">Italian ryegrass</name>
    <name type="synonym">Lolium perenne subsp. multiflorum</name>
    <dbReference type="NCBI Taxonomy" id="4521"/>
    <lineage>
        <taxon>Eukaryota</taxon>
        <taxon>Viridiplantae</taxon>
        <taxon>Streptophyta</taxon>
        <taxon>Embryophyta</taxon>
        <taxon>Tracheophyta</taxon>
        <taxon>Spermatophyta</taxon>
        <taxon>Magnoliopsida</taxon>
        <taxon>Liliopsida</taxon>
        <taxon>Poales</taxon>
        <taxon>Poaceae</taxon>
        <taxon>BOP clade</taxon>
        <taxon>Pooideae</taxon>
        <taxon>Poodae</taxon>
        <taxon>Poeae</taxon>
        <taxon>Poeae Chloroplast Group 2 (Poeae type)</taxon>
        <taxon>Loliodinae</taxon>
        <taxon>Loliinae</taxon>
        <taxon>Lolium</taxon>
    </lineage>
</organism>
<feature type="region of interest" description="Disordered" evidence="1">
    <location>
        <begin position="139"/>
        <end position="174"/>
    </location>
</feature>
<comment type="caution">
    <text evidence="3">The sequence shown here is derived from an EMBL/GenBank/DDBJ whole genome shotgun (WGS) entry which is preliminary data.</text>
</comment>
<keyword evidence="4" id="KW-1185">Reference proteome</keyword>
<feature type="compositionally biased region" description="Pro residues" evidence="1">
    <location>
        <begin position="139"/>
        <end position="160"/>
    </location>
</feature>
<reference evidence="3" key="1">
    <citation type="submission" date="2023-07" db="EMBL/GenBank/DDBJ databases">
        <title>A chromosome-level genome assembly of Lolium multiflorum.</title>
        <authorList>
            <person name="Chen Y."/>
            <person name="Copetti D."/>
            <person name="Kolliker R."/>
            <person name="Studer B."/>
        </authorList>
    </citation>
    <scope>NUCLEOTIDE SEQUENCE</scope>
    <source>
        <strain evidence="3">02402/16</strain>
        <tissue evidence="3">Leaf</tissue>
    </source>
</reference>
<feature type="compositionally biased region" description="Low complexity" evidence="1">
    <location>
        <begin position="12"/>
        <end position="22"/>
    </location>
</feature>
<evidence type="ECO:0000313" key="3">
    <source>
        <dbReference type="EMBL" id="KAK1668112.1"/>
    </source>
</evidence>
<dbReference type="GO" id="GO:0003676">
    <property type="term" value="F:nucleic acid binding"/>
    <property type="evidence" value="ECO:0007669"/>
    <property type="project" value="InterPro"/>
</dbReference>
<protein>
    <recommendedName>
        <fullName evidence="2">CCHC-type domain-containing protein</fullName>
    </recommendedName>
</protein>
<dbReference type="EMBL" id="JAUUTY010000003">
    <property type="protein sequence ID" value="KAK1668112.1"/>
    <property type="molecule type" value="Genomic_DNA"/>
</dbReference>
<sequence length="223" mass="22714">MVEEDEKEELASSGSSSQRSYSDVVRGGSPSLVRTASPEVALWRQAWMVLAQDVDLVDAGATAQAAAPLRSAPVLLCAGGMPAGLAGLCFNCAEPGHMAGCFFGPRRCLTCKSKEHVARQCPMSVLPVAGVVAVGAPLSPPRTAPPPPPPPQATPPPPRAAPSTADAAVPAEPAPVAPVAPYRLPAHLRMGARGLGAKARPSIKDRLGEAGADVRRVADVGGS</sequence>
<dbReference type="Pfam" id="PF00098">
    <property type="entry name" value="zf-CCHC"/>
    <property type="match status" value="1"/>
</dbReference>
<feature type="region of interest" description="Disordered" evidence="1">
    <location>
        <begin position="1"/>
        <end position="31"/>
    </location>
</feature>
<name>A0AAD8T1A7_LOLMU</name>
<dbReference type="InterPro" id="IPR001878">
    <property type="entry name" value="Znf_CCHC"/>
</dbReference>
<evidence type="ECO:0000313" key="4">
    <source>
        <dbReference type="Proteomes" id="UP001231189"/>
    </source>
</evidence>
<evidence type="ECO:0000256" key="1">
    <source>
        <dbReference type="SAM" id="MobiDB-lite"/>
    </source>
</evidence>